<dbReference type="Proteomes" id="UP000789396">
    <property type="component" value="Unassembled WGS sequence"/>
</dbReference>
<proteinExistence type="predicted"/>
<evidence type="ECO:0000313" key="2">
    <source>
        <dbReference type="EMBL" id="CAG8814097.1"/>
    </source>
</evidence>
<keyword evidence="3" id="KW-1185">Reference proteome</keyword>
<accession>A0A9N9K6F7</accession>
<comment type="caution">
    <text evidence="2">The sequence shown here is derived from an EMBL/GenBank/DDBJ whole genome shotgun (WGS) entry which is preliminary data.</text>
</comment>
<reference evidence="2" key="1">
    <citation type="submission" date="2021-06" db="EMBL/GenBank/DDBJ databases">
        <authorList>
            <person name="Kallberg Y."/>
            <person name="Tangrot J."/>
            <person name="Rosling A."/>
        </authorList>
    </citation>
    <scope>NUCLEOTIDE SEQUENCE</scope>
    <source>
        <strain evidence="2">IN212</strain>
    </source>
</reference>
<feature type="non-terminal residue" evidence="2">
    <location>
        <position position="1"/>
    </location>
</feature>
<feature type="region of interest" description="Disordered" evidence="1">
    <location>
        <begin position="33"/>
        <end position="67"/>
    </location>
</feature>
<protein>
    <submittedName>
        <fullName evidence="2">18789_t:CDS:1</fullName>
    </submittedName>
</protein>
<evidence type="ECO:0000313" key="3">
    <source>
        <dbReference type="Proteomes" id="UP000789396"/>
    </source>
</evidence>
<gene>
    <name evidence="2" type="ORF">RFULGI_LOCUS19069</name>
</gene>
<dbReference type="EMBL" id="CAJVPZ010089382">
    <property type="protein sequence ID" value="CAG8814097.1"/>
    <property type="molecule type" value="Genomic_DNA"/>
</dbReference>
<feature type="compositionally biased region" description="Basic and acidic residues" evidence="1">
    <location>
        <begin position="33"/>
        <end position="49"/>
    </location>
</feature>
<dbReference type="AlphaFoldDB" id="A0A9N9K6F7"/>
<name>A0A9N9K6F7_9GLOM</name>
<feature type="non-terminal residue" evidence="2">
    <location>
        <position position="131"/>
    </location>
</feature>
<evidence type="ECO:0000256" key="1">
    <source>
        <dbReference type="SAM" id="MobiDB-lite"/>
    </source>
</evidence>
<organism evidence="2 3">
    <name type="scientific">Racocetra fulgida</name>
    <dbReference type="NCBI Taxonomy" id="60492"/>
    <lineage>
        <taxon>Eukaryota</taxon>
        <taxon>Fungi</taxon>
        <taxon>Fungi incertae sedis</taxon>
        <taxon>Mucoromycota</taxon>
        <taxon>Glomeromycotina</taxon>
        <taxon>Glomeromycetes</taxon>
        <taxon>Diversisporales</taxon>
        <taxon>Gigasporaceae</taxon>
        <taxon>Racocetra</taxon>
    </lineage>
</organism>
<sequence>MSLKYNLRSSSALEKLDKFQLIAKVKELETELARTKHHSNEERSKEKLNNHYSNNTEEQRNIDEELIDEERNIDEEKVVEFIASSWNNEHKRKTLVDSLKEHGYEIKKKKITHSKTISIDLWKKDLTDSQK</sequence>